<dbReference type="InterPro" id="IPR028116">
    <property type="entry name" value="Cis-CaaD-like"/>
</dbReference>
<evidence type="ECO:0000313" key="3">
    <source>
        <dbReference type="Proteomes" id="UP001310890"/>
    </source>
</evidence>
<comment type="caution">
    <text evidence="2">The sequence shown here is derived from an EMBL/GenBank/DDBJ whole genome shotgun (WGS) entry which is preliminary data.</text>
</comment>
<dbReference type="Gene3D" id="3.30.429.10">
    <property type="entry name" value="Macrophage Migration Inhibitory Factor"/>
    <property type="match status" value="1"/>
</dbReference>
<evidence type="ECO:0000259" key="1">
    <source>
        <dbReference type="Pfam" id="PF14832"/>
    </source>
</evidence>
<dbReference type="EMBL" id="JAVRRL010000005">
    <property type="protein sequence ID" value="KAK5117338.1"/>
    <property type="molecule type" value="Genomic_DNA"/>
</dbReference>
<dbReference type="InterPro" id="IPR014347">
    <property type="entry name" value="Tautomerase/MIF_sf"/>
</dbReference>
<proteinExistence type="predicted"/>
<dbReference type="AlphaFoldDB" id="A0AAN7YS36"/>
<reference evidence="2" key="1">
    <citation type="submission" date="2023-08" db="EMBL/GenBank/DDBJ databases">
        <title>Black Yeasts Isolated from many extreme environments.</title>
        <authorList>
            <person name="Coleine C."/>
            <person name="Stajich J.E."/>
            <person name="Selbmann L."/>
        </authorList>
    </citation>
    <scope>NUCLEOTIDE SEQUENCE</scope>
    <source>
        <strain evidence="2">CCFEE 5401</strain>
    </source>
</reference>
<accession>A0AAN7YS36</accession>
<dbReference type="Proteomes" id="UP001310890">
    <property type="component" value="Unassembled WGS sequence"/>
</dbReference>
<sequence>MPFYEIRHICPLTLPQKDSLALAITNAHSTLFTTPAFFVNVAYTDTSTQDLYVAGKPQPGNHIRAHIRTGPSRTRKEYAELCARVHRAWEEIVSPGLPSLRRGEEVKDTKLRSCILLGDLVYGTEAGFAFPQAGGDKQWLEENWEEFERRAGEGDEEMRGLVEEVKERGLVGPGDGMTAQQRLEEALGWGDAA</sequence>
<dbReference type="Pfam" id="PF14832">
    <property type="entry name" value="Tautomerase_3"/>
    <property type="match status" value="1"/>
</dbReference>
<feature type="domain" description="Tautomerase cis-CaaD-like" evidence="1">
    <location>
        <begin position="1"/>
        <end position="143"/>
    </location>
</feature>
<organism evidence="2 3">
    <name type="scientific">Meristemomyces frigidus</name>
    <dbReference type="NCBI Taxonomy" id="1508187"/>
    <lineage>
        <taxon>Eukaryota</taxon>
        <taxon>Fungi</taxon>
        <taxon>Dikarya</taxon>
        <taxon>Ascomycota</taxon>
        <taxon>Pezizomycotina</taxon>
        <taxon>Dothideomycetes</taxon>
        <taxon>Dothideomycetidae</taxon>
        <taxon>Mycosphaerellales</taxon>
        <taxon>Teratosphaeriaceae</taxon>
        <taxon>Meristemomyces</taxon>
    </lineage>
</organism>
<name>A0AAN7YS36_9PEZI</name>
<evidence type="ECO:0000313" key="2">
    <source>
        <dbReference type="EMBL" id="KAK5117338.1"/>
    </source>
</evidence>
<gene>
    <name evidence="2" type="ORF">LTR62_005955</name>
</gene>
<protein>
    <recommendedName>
        <fullName evidence="1">Tautomerase cis-CaaD-like domain-containing protein</fullName>
    </recommendedName>
</protein>